<protein>
    <recommendedName>
        <fullName evidence="5">PASTA domain-containing protein</fullName>
    </recommendedName>
</protein>
<gene>
    <name evidence="3" type="ORF">FYJ24_05500</name>
</gene>
<sequence length="215" mass="23024">MKRIGASLTAILLALTLTACDDTDSGTTQSAEVIQSEPQASNQVGELLTIAEANLELEGYEVEAVSDDGKMILDKGNWTVIEQKQNDNQVLLTVTKNEETKSEDAPPAEEQPAEEPVPAAPATESKPEEVTNSQGLDQYGAVHACGDIWETALKNEFPASKVKLHTLAGILAATLDEDDTWFIKIEASVDKNTLNVECSVGGSLDQPEAVPLNVY</sequence>
<evidence type="ECO:0008006" key="5">
    <source>
        <dbReference type="Google" id="ProtNLM"/>
    </source>
</evidence>
<keyword evidence="4" id="KW-1185">Reference proteome</keyword>
<feature type="compositionally biased region" description="Low complexity" evidence="1">
    <location>
        <begin position="108"/>
        <end position="124"/>
    </location>
</feature>
<accession>A0A6N7VR55</accession>
<feature type="region of interest" description="Disordered" evidence="1">
    <location>
        <begin position="98"/>
        <end position="132"/>
    </location>
</feature>
<dbReference type="AlphaFoldDB" id="A0A6N7VR55"/>
<evidence type="ECO:0000256" key="1">
    <source>
        <dbReference type="SAM" id="MobiDB-lite"/>
    </source>
</evidence>
<evidence type="ECO:0000256" key="2">
    <source>
        <dbReference type="SAM" id="SignalP"/>
    </source>
</evidence>
<reference evidence="3 4" key="1">
    <citation type="submission" date="2019-08" db="EMBL/GenBank/DDBJ databases">
        <title>In-depth cultivation of the pig gut microbiome towards novel bacterial diversity and tailored functional studies.</title>
        <authorList>
            <person name="Wylensek D."/>
            <person name="Hitch T.C.A."/>
            <person name="Clavel T."/>
        </authorList>
    </citation>
    <scope>NUCLEOTIDE SEQUENCE [LARGE SCALE GENOMIC DNA]</scope>
    <source>
        <strain evidence="3 4">WB03_NA08</strain>
    </source>
</reference>
<dbReference type="Proteomes" id="UP000470875">
    <property type="component" value="Unassembled WGS sequence"/>
</dbReference>
<comment type="caution">
    <text evidence="3">The sequence shown here is derived from an EMBL/GenBank/DDBJ whole genome shotgun (WGS) entry which is preliminary data.</text>
</comment>
<keyword evidence="2" id="KW-0732">Signal</keyword>
<feature type="signal peptide" evidence="2">
    <location>
        <begin position="1"/>
        <end position="19"/>
    </location>
</feature>
<dbReference type="RefSeq" id="WP_154544360.1">
    <property type="nucleotide sequence ID" value="NZ_VULO01000005.1"/>
</dbReference>
<dbReference type="EMBL" id="VULO01000005">
    <property type="protein sequence ID" value="MSS84229.1"/>
    <property type="molecule type" value="Genomic_DNA"/>
</dbReference>
<evidence type="ECO:0000313" key="3">
    <source>
        <dbReference type="EMBL" id="MSS84229.1"/>
    </source>
</evidence>
<evidence type="ECO:0000313" key="4">
    <source>
        <dbReference type="Proteomes" id="UP000470875"/>
    </source>
</evidence>
<dbReference type="PROSITE" id="PS51257">
    <property type="entry name" value="PROKAR_LIPOPROTEIN"/>
    <property type="match status" value="1"/>
</dbReference>
<name>A0A6N7VR55_9ACTO</name>
<organism evidence="3 4">
    <name type="scientific">Scrofimicrobium canadense</name>
    <dbReference type="NCBI Taxonomy" id="2652290"/>
    <lineage>
        <taxon>Bacteria</taxon>
        <taxon>Bacillati</taxon>
        <taxon>Actinomycetota</taxon>
        <taxon>Actinomycetes</taxon>
        <taxon>Actinomycetales</taxon>
        <taxon>Actinomycetaceae</taxon>
        <taxon>Scrofimicrobium</taxon>
    </lineage>
</organism>
<feature type="chain" id="PRO_5038953630" description="PASTA domain-containing protein" evidence="2">
    <location>
        <begin position="20"/>
        <end position="215"/>
    </location>
</feature>
<proteinExistence type="predicted"/>